<feature type="transmembrane region" description="Helical" evidence="1">
    <location>
        <begin position="12"/>
        <end position="33"/>
    </location>
</feature>
<protein>
    <submittedName>
        <fullName evidence="2">Uncharacterized protein</fullName>
    </submittedName>
</protein>
<keyword evidence="1" id="KW-0812">Transmembrane</keyword>
<accession>E7DPW9</accession>
<evidence type="ECO:0000256" key="1">
    <source>
        <dbReference type="SAM" id="Phobius"/>
    </source>
</evidence>
<keyword evidence="1" id="KW-1133">Transmembrane helix</keyword>
<organism evidence="2">
    <name type="scientific">Nostoc flagelliforme str. Sunitezuoqi</name>
    <dbReference type="NCBI Taxonomy" id="676037"/>
    <lineage>
        <taxon>Bacteria</taxon>
        <taxon>Bacillati</taxon>
        <taxon>Cyanobacteriota</taxon>
        <taxon>Cyanophyceae</taxon>
        <taxon>Nostocales</taxon>
        <taxon>Nostocaceae</taxon>
        <taxon>Nostoc</taxon>
    </lineage>
</organism>
<dbReference type="AlphaFoldDB" id="E7DPW9"/>
<proteinExistence type="predicted"/>
<sequence>MLYGATFSLNCFPAENAGTLVAGMVIGSLVFGLRPSRSERSRHSNDPNPTSVTLSPLATASVTTNKKALITSSACFFVMLVFAATASTNSPLFINHPEALPVLEIYFTITSSPNTVRISIFHFPYDLGNGFAGIG</sequence>
<evidence type="ECO:0000313" key="2">
    <source>
        <dbReference type="EMBL" id="ADO19127.1"/>
    </source>
</evidence>
<name>E7DPW9_9NOSO</name>
<gene>
    <name evidence="2" type="ORF">Nfla_5103</name>
</gene>
<dbReference type="EMBL" id="HQ291123">
    <property type="protein sequence ID" value="ADO19127.1"/>
    <property type="molecule type" value="Genomic_DNA"/>
</dbReference>
<feature type="transmembrane region" description="Helical" evidence="1">
    <location>
        <begin position="68"/>
        <end position="86"/>
    </location>
</feature>
<reference evidence="2" key="1">
    <citation type="journal article" date="2011" name="Acta Physiol. Plant.">
        <title>An investigation on the genetic background of Nostoc flagelliforme by similarity analysis of its partial genomic DNA and phylogenetic comparison of deduced related species.</title>
        <authorList>
            <person name="Gao X."/>
            <person name="Liu K."/>
            <person name="Qiu B.S."/>
        </authorList>
    </citation>
    <scope>NUCLEOTIDE SEQUENCE</scope>
    <source>
        <strain evidence="2">Sunitezuoqi</strain>
    </source>
</reference>
<keyword evidence="1" id="KW-0472">Membrane</keyword>